<reference evidence="3" key="1">
    <citation type="submission" date="2013-10" db="EMBL/GenBank/DDBJ databases">
        <title>Genomic analysis of the causative agents of coccidiosis in chickens.</title>
        <authorList>
            <person name="Reid A.J."/>
            <person name="Blake D."/>
            <person name="Billington K."/>
            <person name="Browne H."/>
            <person name="Dunn M."/>
            <person name="Hung S."/>
            <person name="Kawahara F."/>
            <person name="Miranda-Saavedra D."/>
            <person name="Mourier T."/>
            <person name="Nagra H."/>
            <person name="Otto T.D."/>
            <person name="Rawlings N."/>
            <person name="Sanchez A."/>
            <person name="Sanders M."/>
            <person name="Subramaniam C."/>
            <person name="Tay Y."/>
            <person name="Dear P."/>
            <person name="Doerig C."/>
            <person name="Gruber A."/>
            <person name="Parkinson J."/>
            <person name="Shirley M."/>
            <person name="Wan K.L."/>
            <person name="Berriman M."/>
            <person name="Tomley F."/>
            <person name="Pain A."/>
        </authorList>
    </citation>
    <scope>NUCLEOTIDE SEQUENCE [LARGE SCALE GENOMIC DNA]</scope>
    <source>
        <strain evidence="3">Houghton</strain>
    </source>
</reference>
<feature type="compositionally biased region" description="Basic and acidic residues" evidence="1">
    <location>
        <begin position="11"/>
        <end position="32"/>
    </location>
</feature>
<feature type="compositionally biased region" description="Polar residues" evidence="1">
    <location>
        <begin position="601"/>
        <end position="615"/>
    </location>
</feature>
<name>U6GW55_9EIME</name>
<dbReference type="EMBL" id="HG692447">
    <property type="protein sequence ID" value="CDI82784.1"/>
    <property type="molecule type" value="Genomic_DNA"/>
</dbReference>
<feature type="region of interest" description="Disordered" evidence="1">
    <location>
        <begin position="570"/>
        <end position="633"/>
    </location>
</feature>
<evidence type="ECO:0008006" key="5">
    <source>
        <dbReference type="Google" id="ProtNLM"/>
    </source>
</evidence>
<accession>U6GW55</accession>
<evidence type="ECO:0000256" key="2">
    <source>
        <dbReference type="SAM" id="Phobius"/>
    </source>
</evidence>
<dbReference type="OrthoDB" id="371045at2759"/>
<evidence type="ECO:0000313" key="4">
    <source>
        <dbReference type="Proteomes" id="UP000018201"/>
    </source>
</evidence>
<gene>
    <name evidence="3" type="ORF">EPH_0041790</name>
</gene>
<protein>
    <recommendedName>
        <fullName evidence="5">Transmembrane protein</fullName>
    </recommendedName>
</protein>
<evidence type="ECO:0000256" key="1">
    <source>
        <dbReference type="SAM" id="MobiDB-lite"/>
    </source>
</evidence>
<organism evidence="3 4">
    <name type="scientific">Eimeria praecox</name>
    <dbReference type="NCBI Taxonomy" id="51316"/>
    <lineage>
        <taxon>Eukaryota</taxon>
        <taxon>Sar</taxon>
        <taxon>Alveolata</taxon>
        <taxon>Apicomplexa</taxon>
        <taxon>Conoidasida</taxon>
        <taxon>Coccidia</taxon>
        <taxon>Eucoccidiorida</taxon>
        <taxon>Eimeriorina</taxon>
        <taxon>Eimeriidae</taxon>
        <taxon>Eimeria</taxon>
    </lineage>
</organism>
<evidence type="ECO:0000313" key="3">
    <source>
        <dbReference type="EMBL" id="CDI82784.1"/>
    </source>
</evidence>
<keyword evidence="2" id="KW-1133">Transmembrane helix</keyword>
<keyword evidence="2" id="KW-0472">Membrane</keyword>
<feature type="transmembrane region" description="Helical" evidence="2">
    <location>
        <begin position="204"/>
        <end position="227"/>
    </location>
</feature>
<reference evidence="3" key="2">
    <citation type="submission" date="2013-10" db="EMBL/GenBank/DDBJ databases">
        <authorList>
            <person name="Aslett M."/>
        </authorList>
    </citation>
    <scope>NUCLEOTIDE SEQUENCE [LARGE SCALE GENOMIC DNA]</scope>
    <source>
        <strain evidence="3">Houghton</strain>
    </source>
</reference>
<dbReference type="VEuPathDB" id="ToxoDB:EPH_0041790"/>
<feature type="region of interest" description="Disordered" evidence="1">
    <location>
        <begin position="1"/>
        <end position="42"/>
    </location>
</feature>
<sequence>MSRELSAGARCRREDAREDMQSNERCKKKDANENDTGGLRPLPLLFPTASWSSYHPSDLDSSYEEGSSKALHSSIYSHSENSAYEDGSEGDNTGASSRLSAILSLSRCGDHDTGHSPEGNSPHPTQRRRLTVGSFKPWKPWNIGYSRRSRTPERVNALLYLALADPALSASALLATEEQTQRSLNDSCEKERERDSDLLSLSTLLGLACIIVFVAFVLGLGVGCALVRTRPSRGKAVLAVLPLTTRVANTGWEKEDGSGPWVDNAGTTPTRENLGTAGVALKQRELTASAPVLTLLIHDTSSQTTKPLAVLKGTFKLLLPLHNAGFFGGTESGVTVLEYIPAPHAGKRAEDLCFTARSPLAEAGHPLTPTPAEFPTLSTIPQPHEEMLANKNADSVDADVQTISSEDEHRPGVPSFPKLAARPGAPGIIGPAFELLPTMLDSNFNSVLEPGYPTMDQAQHEAGPLLSESATKLLIRGSFLPLQGEEILKGDNFLNLQLHTRQQKNKDSEADALHASPRVDSVPKSLSELSFDVSDRKEQPSAAFAAAKEGEKKLLSRFLEGLRDSRLVRQLRKEDSDGRATEMTGNGLHASAGGLLDESTGEQISPHRNTTSPNSGEVAEVSRERQKHTAPTRSQSPYILAVSFHPMSDAQGSGFRAKELWVRVHHEVTSQQMYEDLLQDCRLGRIYVQLSTALAYYNLFFWSDVEQHSFLPLAIGCQLKYEVQPLLQNSVNSM</sequence>
<keyword evidence="2" id="KW-0812">Transmembrane</keyword>
<proteinExistence type="predicted"/>
<feature type="region of interest" description="Disordered" evidence="1">
    <location>
        <begin position="107"/>
        <end position="129"/>
    </location>
</feature>
<dbReference type="AlphaFoldDB" id="U6GW55"/>
<dbReference type="Proteomes" id="UP000018201">
    <property type="component" value="Unassembled WGS sequence"/>
</dbReference>
<keyword evidence="4" id="KW-1185">Reference proteome</keyword>
<feature type="compositionally biased region" description="Basic and acidic residues" evidence="1">
    <location>
        <begin position="570"/>
        <end position="580"/>
    </location>
</feature>